<evidence type="ECO:0008006" key="3">
    <source>
        <dbReference type="Google" id="ProtNLM"/>
    </source>
</evidence>
<dbReference type="Proteomes" id="UP000272888">
    <property type="component" value="Unassembled WGS sequence"/>
</dbReference>
<name>A0A3A8P5P2_9BACT</name>
<accession>A0A3A8P5P2</accession>
<sequence length="446" mass="51229">MKVLNPRESNVEDLLQLSFRGAFDPSAALERELEPFLHALEAFAGDWMPNVVHGKRARKYSRANFWKAFAEVRDEVGATLGLYRTTSPALDMTFRNWFPPFPPELDVQFALQPLSFFSMEARCRAFVDMVRAWASRYPVTHASAHSVADEYLSGSPNFGRDMQTSIKDGFDKIYGVYWLNIFGPALVQRVGRERMLSTPAHRVEELPNGSILILTWPTVTDYACEEARKAQAQAFVHLRPDLDLATVLGELRERSEALAPVAPHFFPDVAPLLKRVTDSYFVTERQRRIAEFNAFRPAEPDEWLHANASLPVDVEDPASARERYATLAEHLVVILHTKVPSVFEATPESLTDVDFHLWRMNFPETFERRKIDDHLVPAVGAYLGEVLVRRLGGQWIPREKLEEVQVRVGNRVWLPFVRAQRYLCSRQALLDFSLTQFYQEAERYQF</sequence>
<proteinExistence type="predicted"/>
<dbReference type="EMBL" id="RAWB01000412">
    <property type="protein sequence ID" value="RKH50740.1"/>
    <property type="molecule type" value="Genomic_DNA"/>
</dbReference>
<comment type="caution">
    <text evidence="1">The sequence shown here is derived from an EMBL/GenBank/DDBJ whole genome shotgun (WGS) entry which is preliminary data.</text>
</comment>
<dbReference type="AlphaFoldDB" id="A0A3A8P5P2"/>
<organism evidence="1 2">
    <name type="scientific">Corallococcus llansteffanensis</name>
    <dbReference type="NCBI Taxonomy" id="2316731"/>
    <lineage>
        <taxon>Bacteria</taxon>
        <taxon>Pseudomonadati</taxon>
        <taxon>Myxococcota</taxon>
        <taxon>Myxococcia</taxon>
        <taxon>Myxococcales</taxon>
        <taxon>Cystobacterineae</taxon>
        <taxon>Myxococcaceae</taxon>
        <taxon>Corallococcus</taxon>
    </lineage>
</organism>
<keyword evidence="2" id="KW-1185">Reference proteome</keyword>
<evidence type="ECO:0000313" key="2">
    <source>
        <dbReference type="Proteomes" id="UP000272888"/>
    </source>
</evidence>
<evidence type="ECO:0000313" key="1">
    <source>
        <dbReference type="EMBL" id="RKH50740.1"/>
    </source>
</evidence>
<protein>
    <recommendedName>
        <fullName evidence="3">DUF3396 domain-containing protein</fullName>
    </recommendedName>
</protein>
<reference evidence="2" key="1">
    <citation type="submission" date="2018-09" db="EMBL/GenBank/DDBJ databases">
        <authorList>
            <person name="Livingstone P.G."/>
            <person name="Whitworth D.E."/>
        </authorList>
    </citation>
    <scope>NUCLEOTIDE SEQUENCE [LARGE SCALE GENOMIC DNA]</scope>
    <source>
        <strain evidence="2">CA051B</strain>
    </source>
</reference>
<gene>
    <name evidence="1" type="ORF">D7V93_30130</name>
</gene>
<dbReference type="RefSeq" id="WP_120646670.1">
    <property type="nucleotide sequence ID" value="NZ_RAWB01000412.1"/>
</dbReference>